<evidence type="ECO:0000313" key="8">
    <source>
        <dbReference type="Proteomes" id="UP000658980"/>
    </source>
</evidence>
<dbReference type="InterPro" id="IPR001647">
    <property type="entry name" value="HTH_TetR"/>
</dbReference>
<evidence type="ECO:0000256" key="3">
    <source>
        <dbReference type="ARBA" id="ARBA00023125"/>
    </source>
</evidence>
<dbReference type="PANTHER" id="PTHR30055:SF226">
    <property type="entry name" value="HTH-TYPE TRANSCRIPTIONAL REGULATOR PKSA"/>
    <property type="match status" value="1"/>
</dbReference>
<proteinExistence type="predicted"/>
<evidence type="ECO:0000256" key="4">
    <source>
        <dbReference type="ARBA" id="ARBA00023163"/>
    </source>
</evidence>
<dbReference type="InterPro" id="IPR036271">
    <property type="entry name" value="Tet_transcr_reg_TetR-rel_C_sf"/>
</dbReference>
<evidence type="ECO:0000259" key="6">
    <source>
        <dbReference type="PROSITE" id="PS50977"/>
    </source>
</evidence>
<feature type="domain" description="HTH tetR-type" evidence="6">
    <location>
        <begin position="8"/>
        <end position="68"/>
    </location>
</feature>
<name>A0ABR8WEF7_9BACL</name>
<evidence type="ECO:0000313" key="7">
    <source>
        <dbReference type="EMBL" id="MBD8015421.1"/>
    </source>
</evidence>
<dbReference type="Proteomes" id="UP000658980">
    <property type="component" value="Unassembled WGS sequence"/>
</dbReference>
<dbReference type="Pfam" id="PF13977">
    <property type="entry name" value="TetR_C_6"/>
    <property type="match status" value="1"/>
</dbReference>
<reference evidence="7 8" key="1">
    <citation type="submission" date="2020-08" db="EMBL/GenBank/DDBJ databases">
        <title>A Genomic Blueprint of the Chicken Gut Microbiome.</title>
        <authorList>
            <person name="Gilroy R."/>
            <person name="Ravi A."/>
            <person name="Getino M."/>
            <person name="Pursley I."/>
            <person name="Horton D.L."/>
            <person name="Alikhan N.-F."/>
            <person name="Baker D."/>
            <person name="Gharbi K."/>
            <person name="Hall N."/>
            <person name="Watson M."/>
            <person name="Adriaenssens E.M."/>
            <person name="Foster-Nyarko E."/>
            <person name="Jarju S."/>
            <person name="Secka A."/>
            <person name="Antonio M."/>
            <person name="Oren A."/>
            <person name="Chaudhuri R."/>
            <person name="La Ragione R.M."/>
            <person name="Hildebrand F."/>
            <person name="Pallen M.J."/>
        </authorList>
    </citation>
    <scope>NUCLEOTIDE SEQUENCE [LARGE SCALE GENOMIC DNA]</scope>
    <source>
        <strain evidence="7 8">Sa1BUA13</strain>
    </source>
</reference>
<evidence type="ECO:0000256" key="1">
    <source>
        <dbReference type="ARBA" id="ARBA00022491"/>
    </source>
</evidence>
<dbReference type="PROSITE" id="PS50977">
    <property type="entry name" value="HTH_TETR_2"/>
    <property type="match status" value="1"/>
</dbReference>
<dbReference type="Gene3D" id="1.10.357.10">
    <property type="entry name" value="Tetracycline Repressor, domain 2"/>
    <property type="match status" value="1"/>
</dbReference>
<feature type="DNA-binding region" description="H-T-H motif" evidence="5">
    <location>
        <begin position="31"/>
        <end position="50"/>
    </location>
</feature>
<dbReference type="SUPFAM" id="SSF48498">
    <property type="entry name" value="Tetracyclin repressor-like, C-terminal domain"/>
    <property type="match status" value="1"/>
</dbReference>
<evidence type="ECO:0000256" key="5">
    <source>
        <dbReference type="PROSITE-ProRule" id="PRU00335"/>
    </source>
</evidence>
<dbReference type="PANTHER" id="PTHR30055">
    <property type="entry name" value="HTH-TYPE TRANSCRIPTIONAL REGULATOR RUTR"/>
    <property type="match status" value="1"/>
</dbReference>
<dbReference type="RefSeq" id="WP_191715619.1">
    <property type="nucleotide sequence ID" value="NZ_JACSPU010000004.1"/>
</dbReference>
<dbReference type="InterPro" id="IPR009057">
    <property type="entry name" value="Homeodomain-like_sf"/>
</dbReference>
<keyword evidence="1" id="KW-0678">Repressor</keyword>
<keyword evidence="8" id="KW-1185">Reference proteome</keyword>
<evidence type="ECO:0000256" key="2">
    <source>
        <dbReference type="ARBA" id="ARBA00023015"/>
    </source>
</evidence>
<dbReference type="InterPro" id="IPR050109">
    <property type="entry name" value="HTH-type_TetR-like_transc_reg"/>
</dbReference>
<protein>
    <submittedName>
        <fullName evidence="7">TetR family transcriptional regulator C-terminal domain-containing protein</fullName>
    </submittedName>
</protein>
<organism evidence="7 8">
    <name type="scientific">Planococcus wigleyi</name>
    <dbReference type="NCBI Taxonomy" id="2762216"/>
    <lineage>
        <taxon>Bacteria</taxon>
        <taxon>Bacillati</taxon>
        <taxon>Bacillota</taxon>
        <taxon>Bacilli</taxon>
        <taxon>Bacillales</taxon>
        <taxon>Caryophanaceae</taxon>
        <taxon>Planococcus</taxon>
    </lineage>
</organism>
<dbReference type="EMBL" id="JACSPU010000004">
    <property type="protein sequence ID" value="MBD8015421.1"/>
    <property type="molecule type" value="Genomic_DNA"/>
</dbReference>
<gene>
    <name evidence="7" type="ORF">H9630_11405</name>
</gene>
<keyword evidence="2" id="KW-0805">Transcription regulation</keyword>
<dbReference type="InterPro" id="IPR039538">
    <property type="entry name" value="BetI_C"/>
</dbReference>
<accession>A0ABR8WEF7</accession>
<keyword evidence="4" id="KW-0804">Transcription</keyword>
<sequence length="199" mass="22941">MPKLIDPIERKQLIAQATWKIMLEQGRESASVRKIAKEAGLSLGAMRYYFSTQEELMLYAEALVYERLTDAAASIFQEELPPLEKIINVLLTFLPTDSELETEAKVRLIFKVRAHHKQAAYNEQQDGALQAIKNIMSNLILLNMLKKDLNVPYETDRLIYLLDGMVLDAMVRPDQTSRERQQEMVIYHLNSICKEDINL</sequence>
<keyword evidence="3 5" id="KW-0238">DNA-binding</keyword>
<dbReference type="SUPFAM" id="SSF46689">
    <property type="entry name" value="Homeodomain-like"/>
    <property type="match status" value="1"/>
</dbReference>
<dbReference type="Pfam" id="PF00440">
    <property type="entry name" value="TetR_N"/>
    <property type="match status" value="1"/>
</dbReference>
<comment type="caution">
    <text evidence="7">The sequence shown here is derived from an EMBL/GenBank/DDBJ whole genome shotgun (WGS) entry which is preliminary data.</text>
</comment>